<evidence type="ECO:0000256" key="1">
    <source>
        <dbReference type="ARBA" id="ARBA00005695"/>
    </source>
</evidence>
<reference evidence="6" key="1">
    <citation type="submission" date="2023-12" db="EMBL/GenBank/DDBJ databases">
        <title>Novel isolates from deep terrestrial aquifers shed light on the physiology and ecology of the class Limnochordia.</title>
        <authorList>
            <person name="Karnachuk O.V."/>
            <person name="Lukina A.P."/>
            <person name="Avakyan M.R."/>
            <person name="Kadnikov V."/>
            <person name="Begmatov S."/>
            <person name="Beletsky A.V."/>
            <person name="Mardanov A.V."/>
            <person name="Ravin N.V."/>
        </authorList>
    </citation>
    <scope>NUCLEOTIDE SEQUENCE [LARGE SCALE GENOMIC DNA]</scope>
    <source>
        <strain evidence="6">LN</strain>
    </source>
</reference>
<proteinExistence type="inferred from homology"/>
<comment type="similarity">
    <text evidence="1">Belongs to the bacterial solute-binding protein 5 family.</text>
</comment>
<dbReference type="Pfam" id="PF00496">
    <property type="entry name" value="SBP_bac_5"/>
    <property type="match status" value="1"/>
</dbReference>
<dbReference type="PIRSF" id="PIRSF002741">
    <property type="entry name" value="MppA"/>
    <property type="match status" value="1"/>
</dbReference>
<dbReference type="Gene3D" id="3.10.105.10">
    <property type="entry name" value="Dipeptide-binding Protein, Domain 3"/>
    <property type="match status" value="1"/>
</dbReference>
<protein>
    <submittedName>
        <fullName evidence="5">ABC transporter substrate-binding protein</fullName>
    </submittedName>
</protein>
<dbReference type="Gene3D" id="3.40.190.10">
    <property type="entry name" value="Periplasmic binding protein-like II"/>
    <property type="match status" value="1"/>
</dbReference>
<evidence type="ECO:0000313" key="6">
    <source>
        <dbReference type="Proteomes" id="UP001333102"/>
    </source>
</evidence>
<keyword evidence="3" id="KW-0732">Signal</keyword>
<organism evidence="5 6">
    <name type="scientific">Geochorda subterranea</name>
    <dbReference type="NCBI Taxonomy" id="3109564"/>
    <lineage>
        <taxon>Bacteria</taxon>
        <taxon>Bacillati</taxon>
        <taxon>Bacillota</taxon>
        <taxon>Limnochordia</taxon>
        <taxon>Limnochordales</taxon>
        <taxon>Geochordaceae</taxon>
        <taxon>Geochorda</taxon>
    </lineage>
</organism>
<evidence type="ECO:0000313" key="5">
    <source>
        <dbReference type="EMBL" id="WRP14563.1"/>
    </source>
</evidence>
<dbReference type="InterPro" id="IPR030678">
    <property type="entry name" value="Peptide/Ni-bd"/>
</dbReference>
<dbReference type="EMBL" id="CP141614">
    <property type="protein sequence ID" value="WRP14563.1"/>
    <property type="molecule type" value="Genomic_DNA"/>
</dbReference>
<dbReference type="CDD" id="cd08500">
    <property type="entry name" value="PBP2_NikA_DppA_OppA_like_4"/>
    <property type="match status" value="1"/>
</dbReference>
<keyword evidence="2" id="KW-0813">Transport</keyword>
<evidence type="ECO:0000256" key="3">
    <source>
        <dbReference type="ARBA" id="ARBA00022729"/>
    </source>
</evidence>
<name>A0ABZ1BQ20_9FIRM</name>
<keyword evidence="6" id="KW-1185">Reference proteome</keyword>
<dbReference type="SUPFAM" id="SSF53850">
    <property type="entry name" value="Periplasmic binding protein-like II"/>
    <property type="match status" value="1"/>
</dbReference>
<evidence type="ECO:0000256" key="2">
    <source>
        <dbReference type="ARBA" id="ARBA00022448"/>
    </source>
</evidence>
<sequence>MRALSRRLQMAEVRLALVAVVLASLVGTWVTAAAAGQPGPNPPWLAPMFQEIGQHGGTLTLALGDSPQTFNYYAVLDGNAQTVLNNVFDRLFSLDPVTGELVPNLVERYEFSSDGLVLTAYLRPGIRWSDGQPLTADDVVFTFEELAANTGLRANQSATLTIAGQRLRFRKVDDLTFQVLLPARYGAVLQALSFSPVLPKHKLAPYDPIGKPEEFGRVWSTDWDLSDIVGTGPFVLADYRPGQKVTLVRNPHSWRRDPQGNVLPYVDRLEYVIIRDPNQQMAQFLSGQLDVLSLSGSQYPDMKRRELAGAGFVALAGRGLYGVPSTIHWGFNYDEPEPVLRELFRDVRFRQAMQAALNRQRIIDDVFNGLASLPGHGVPPNTFFWRDTTAYLGTYDLGRAAALLDEIGLPMGSDGVRRMKDGRPLRFTLTYGSDSTTYPGIATILQNDLASIGVRIDLQGLPFSTVFQTALSGNFQSILMAYGDQPDPQLRKDIWQPGTSLHYWHRSVQPAREGETPRLELMFDWERRIYDLFQQAEVTDDQELRRQLYGEWQEISARNVEVVMVVKPGVATAAWKRVGNVFVHPEAQLILWSNMTVFKRP</sequence>
<dbReference type="InterPro" id="IPR000914">
    <property type="entry name" value="SBP_5_dom"/>
</dbReference>
<dbReference type="InterPro" id="IPR039424">
    <property type="entry name" value="SBP_5"/>
</dbReference>
<gene>
    <name evidence="5" type="ORF">VLY81_14290</name>
</gene>
<accession>A0ABZ1BQ20</accession>
<dbReference type="PANTHER" id="PTHR30290:SF9">
    <property type="entry name" value="OLIGOPEPTIDE-BINDING PROTEIN APPA"/>
    <property type="match status" value="1"/>
</dbReference>
<dbReference type="RefSeq" id="WP_324668913.1">
    <property type="nucleotide sequence ID" value="NZ_CP141614.1"/>
</dbReference>
<evidence type="ECO:0000259" key="4">
    <source>
        <dbReference type="Pfam" id="PF00496"/>
    </source>
</evidence>
<feature type="domain" description="Solute-binding protein family 5" evidence="4">
    <location>
        <begin position="100"/>
        <end position="487"/>
    </location>
</feature>
<dbReference type="Proteomes" id="UP001333102">
    <property type="component" value="Chromosome"/>
</dbReference>
<dbReference type="PANTHER" id="PTHR30290">
    <property type="entry name" value="PERIPLASMIC BINDING COMPONENT OF ABC TRANSPORTER"/>
    <property type="match status" value="1"/>
</dbReference>